<name>A0A9Q1K4P9_9CARY</name>
<feature type="domain" description="Pleckstrin-like plant" evidence="2">
    <location>
        <begin position="324"/>
        <end position="425"/>
    </location>
</feature>
<feature type="domain" description="VAN3-binding protein-like auxin canalisation" evidence="1">
    <location>
        <begin position="155"/>
        <end position="300"/>
    </location>
</feature>
<gene>
    <name evidence="3" type="ORF">Cgig2_005246</name>
</gene>
<dbReference type="GO" id="GO:0009734">
    <property type="term" value="P:auxin-activated signaling pathway"/>
    <property type="evidence" value="ECO:0007669"/>
    <property type="project" value="TreeGrafter"/>
</dbReference>
<dbReference type="InterPro" id="IPR008546">
    <property type="entry name" value="VAN3-bd-like_auxin_canal"/>
</dbReference>
<evidence type="ECO:0000259" key="1">
    <source>
        <dbReference type="Pfam" id="PF05703"/>
    </source>
</evidence>
<sequence>MERSQYYYNYPSWRRKKKKKKKKLNDIGEEEVEASLQEEEEDKEYLQAYLEEDLDLEEDSEEEEEEELMNKLIIAQLPQTPNEPMEFLSRSWSVSAEEISKALANKHKHFLLEDKYNHHSSSSPLLIPYHLSSPPISSPPHLVDKIGTNNNGQTRRVGGLGKWFGHNHKDSSHSSSVKKKDRARAEQAHIHAALSIAGLATALAAVAAADNSSSSSKMSRAVASAGELLASHCIELAEQAGAEHDRVASAVRSAVDVRSPGDVMTLTAAAATALRAEAALRARLPKDGKRNASISPYDKGLGEVQCFDPFQNDMEEQQFPCTGEILQHTKQGGLRWKHVSIYINKKSQVIVKLKSKHVGGAFSKKEKCLAYGVCDQVTLWPMGKERENLETYFGVKTAQGFLEFKCKSKGHKQQWVDGIQKMLEKVGCVEDLENSLQRLHIK</sequence>
<evidence type="ECO:0008006" key="5">
    <source>
        <dbReference type="Google" id="ProtNLM"/>
    </source>
</evidence>
<evidence type="ECO:0000259" key="2">
    <source>
        <dbReference type="Pfam" id="PF08458"/>
    </source>
</evidence>
<keyword evidence="4" id="KW-1185">Reference proteome</keyword>
<feature type="domain" description="VAN3-binding protein-like auxin canalisation" evidence="1">
    <location>
        <begin position="78"/>
        <end position="125"/>
    </location>
</feature>
<comment type="caution">
    <text evidence="3">The sequence shown here is derived from an EMBL/GenBank/DDBJ whole genome shotgun (WGS) entry which is preliminary data.</text>
</comment>
<dbReference type="GO" id="GO:0010305">
    <property type="term" value="P:leaf vascular tissue pattern formation"/>
    <property type="evidence" value="ECO:0007669"/>
    <property type="project" value="TreeGrafter"/>
</dbReference>
<dbReference type="PANTHER" id="PTHR31351:SF24">
    <property type="entry name" value="VAN3-BINDING PROTEIN-LIKE"/>
    <property type="match status" value="1"/>
</dbReference>
<dbReference type="InterPro" id="IPR013666">
    <property type="entry name" value="PH_pln"/>
</dbReference>
<dbReference type="GO" id="GO:0010087">
    <property type="term" value="P:phloem or xylem histogenesis"/>
    <property type="evidence" value="ECO:0007669"/>
    <property type="project" value="TreeGrafter"/>
</dbReference>
<evidence type="ECO:0000313" key="3">
    <source>
        <dbReference type="EMBL" id="KAJ8436322.1"/>
    </source>
</evidence>
<dbReference type="Proteomes" id="UP001153076">
    <property type="component" value="Unassembled WGS sequence"/>
</dbReference>
<dbReference type="OrthoDB" id="1897931at2759"/>
<dbReference type="PANTHER" id="PTHR31351">
    <property type="entry name" value="EXPRESSED PROTEIN"/>
    <property type="match status" value="1"/>
</dbReference>
<reference evidence="3" key="1">
    <citation type="submission" date="2022-04" db="EMBL/GenBank/DDBJ databases">
        <title>Carnegiea gigantea Genome sequencing and assembly v2.</title>
        <authorList>
            <person name="Copetti D."/>
            <person name="Sanderson M.J."/>
            <person name="Burquez A."/>
            <person name="Wojciechowski M.F."/>
        </authorList>
    </citation>
    <scope>NUCLEOTIDE SEQUENCE</scope>
    <source>
        <strain evidence="3">SGP5-SGP5p</strain>
        <tissue evidence="3">Aerial part</tissue>
    </source>
</reference>
<dbReference type="Pfam" id="PF05703">
    <property type="entry name" value="Auxin_canalis"/>
    <property type="match status" value="2"/>
</dbReference>
<evidence type="ECO:0000313" key="4">
    <source>
        <dbReference type="Proteomes" id="UP001153076"/>
    </source>
</evidence>
<proteinExistence type="predicted"/>
<accession>A0A9Q1K4P9</accession>
<dbReference type="AlphaFoldDB" id="A0A9Q1K4P9"/>
<protein>
    <recommendedName>
        <fullName evidence="5">PH domain-containing protein</fullName>
    </recommendedName>
</protein>
<dbReference type="EMBL" id="JAKOGI010000350">
    <property type="protein sequence ID" value="KAJ8436322.1"/>
    <property type="molecule type" value="Genomic_DNA"/>
</dbReference>
<organism evidence="3 4">
    <name type="scientific">Carnegiea gigantea</name>
    <dbReference type="NCBI Taxonomy" id="171969"/>
    <lineage>
        <taxon>Eukaryota</taxon>
        <taxon>Viridiplantae</taxon>
        <taxon>Streptophyta</taxon>
        <taxon>Embryophyta</taxon>
        <taxon>Tracheophyta</taxon>
        <taxon>Spermatophyta</taxon>
        <taxon>Magnoliopsida</taxon>
        <taxon>eudicotyledons</taxon>
        <taxon>Gunneridae</taxon>
        <taxon>Pentapetalae</taxon>
        <taxon>Caryophyllales</taxon>
        <taxon>Cactineae</taxon>
        <taxon>Cactaceae</taxon>
        <taxon>Cactoideae</taxon>
        <taxon>Echinocereeae</taxon>
        <taxon>Carnegiea</taxon>
    </lineage>
</organism>
<dbReference type="InterPro" id="IPR040269">
    <property type="entry name" value="VAB"/>
</dbReference>
<dbReference type="Pfam" id="PF08458">
    <property type="entry name" value="PH_2"/>
    <property type="match status" value="1"/>
</dbReference>